<organism evidence="1 2">
    <name type="scientific">Amycolatopsis albispora</name>
    <dbReference type="NCBI Taxonomy" id="1804986"/>
    <lineage>
        <taxon>Bacteria</taxon>
        <taxon>Bacillati</taxon>
        <taxon>Actinomycetota</taxon>
        <taxon>Actinomycetes</taxon>
        <taxon>Pseudonocardiales</taxon>
        <taxon>Pseudonocardiaceae</taxon>
        <taxon>Amycolatopsis</taxon>
    </lineage>
</organism>
<name>A0A344L116_9PSEU</name>
<dbReference type="KEGG" id="aab:A4R43_03735"/>
<evidence type="ECO:0000313" key="2">
    <source>
        <dbReference type="Proteomes" id="UP000250434"/>
    </source>
</evidence>
<proteinExistence type="predicted"/>
<dbReference type="RefSeq" id="WP_113691011.1">
    <property type="nucleotide sequence ID" value="NZ_CP015163.1"/>
</dbReference>
<evidence type="ECO:0000313" key="1">
    <source>
        <dbReference type="EMBL" id="AXB41740.1"/>
    </source>
</evidence>
<dbReference type="EMBL" id="CP015163">
    <property type="protein sequence ID" value="AXB41740.1"/>
    <property type="molecule type" value="Genomic_DNA"/>
</dbReference>
<reference evidence="1 2" key="1">
    <citation type="submission" date="2016-04" db="EMBL/GenBank/DDBJ databases">
        <title>Complete genome sequence and analysis of deep-sea sediment isolate, Amycolatopsis sp. WP1.</title>
        <authorList>
            <person name="Wang H."/>
            <person name="Chen S."/>
            <person name="Wu Q."/>
        </authorList>
    </citation>
    <scope>NUCLEOTIDE SEQUENCE [LARGE SCALE GENOMIC DNA]</scope>
    <source>
        <strain evidence="1 2">WP1</strain>
    </source>
</reference>
<dbReference type="AlphaFoldDB" id="A0A344L116"/>
<accession>A0A344L116</accession>
<protein>
    <submittedName>
        <fullName evidence="1">Uncharacterized protein</fullName>
    </submittedName>
</protein>
<dbReference type="Proteomes" id="UP000250434">
    <property type="component" value="Chromosome"/>
</dbReference>
<dbReference type="OrthoDB" id="5187968at2"/>
<sequence length="87" mass="10423">MTGYRYDAEHTPPPARQVTDVAVERFEHIFEVDPKLMSDHVRQQKFPNWDTLRIAAGRADHLEWMHRHWAEKTLSAQELLDELDRER</sequence>
<gene>
    <name evidence="1" type="ORF">A4R43_03735</name>
</gene>
<keyword evidence="2" id="KW-1185">Reference proteome</keyword>